<dbReference type="Pfam" id="PF00583">
    <property type="entry name" value="Acetyltransf_1"/>
    <property type="match status" value="1"/>
</dbReference>
<evidence type="ECO:0000313" key="2">
    <source>
        <dbReference type="EMBL" id="MDT0416889.1"/>
    </source>
</evidence>
<dbReference type="InterPro" id="IPR016181">
    <property type="entry name" value="Acyl_CoA_acyltransferase"/>
</dbReference>
<reference evidence="3" key="1">
    <citation type="submission" date="2023-07" db="EMBL/GenBank/DDBJ databases">
        <title>30 novel species of actinomycetes from the DSMZ collection.</title>
        <authorList>
            <person name="Nouioui I."/>
        </authorList>
    </citation>
    <scope>NUCLEOTIDE SEQUENCE [LARGE SCALE GENOMIC DNA]</scope>
    <source>
        <strain evidence="3">DSM 41982</strain>
    </source>
</reference>
<protein>
    <submittedName>
        <fullName evidence="2">GNAT family N-acetyltransferase</fullName>
    </submittedName>
</protein>
<proteinExistence type="predicted"/>
<dbReference type="PROSITE" id="PS51186">
    <property type="entry name" value="GNAT"/>
    <property type="match status" value="1"/>
</dbReference>
<organism evidence="2 3">
    <name type="scientific">Streptomyces evansiae</name>
    <dbReference type="NCBI Taxonomy" id="3075535"/>
    <lineage>
        <taxon>Bacteria</taxon>
        <taxon>Bacillati</taxon>
        <taxon>Actinomycetota</taxon>
        <taxon>Actinomycetes</taxon>
        <taxon>Kitasatosporales</taxon>
        <taxon>Streptomycetaceae</taxon>
        <taxon>Streptomyces</taxon>
    </lineage>
</organism>
<dbReference type="PANTHER" id="PTHR13170">
    <property type="entry name" value="O-GLCNACASE"/>
    <property type="match status" value="1"/>
</dbReference>
<dbReference type="PANTHER" id="PTHR13170:SF16">
    <property type="entry name" value="PROTEIN O-GLCNACASE"/>
    <property type="match status" value="1"/>
</dbReference>
<feature type="domain" description="N-acetyltransferase" evidence="1">
    <location>
        <begin position="3"/>
        <end position="205"/>
    </location>
</feature>
<gene>
    <name evidence="2" type="ORF">RM574_15460</name>
</gene>
<accession>A0ABD5E6C3</accession>
<name>A0ABD5E6C3_9ACTN</name>
<evidence type="ECO:0000259" key="1">
    <source>
        <dbReference type="PROSITE" id="PS51186"/>
    </source>
</evidence>
<dbReference type="AlphaFoldDB" id="A0ABD5E6C3"/>
<dbReference type="CDD" id="cd04301">
    <property type="entry name" value="NAT_SF"/>
    <property type="match status" value="1"/>
</dbReference>
<comment type="caution">
    <text evidence="2">The sequence shown here is derived from an EMBL/GenBank/DDBJ whole genome shotgun (WGS) entry which is preliminary data.</text>
</comment>
<sequence>MSPYVRPYRAADHEALADICVRTAHLGGDARPHYRDPSVLPVLFAHPYAAFEPELCFVLDDGGRAVGYVLGTADTDRFVGRFRTEWLPRHADRYPLPGSPAADSDDVMAGLLHDPERMRVPALEDYPAHLHIDLLPSFQRQGHGRRLMSAHLHALAARGAPRVHLGMVTANTPARAFYDRLGFHEIPVPDAGELTYLGRGTGEGL</sequence>
<evidence type="ECO:0000313" key="3">
    <source>
        <dbReference type="Proteomes" id="UP001183607"/>
    </source>
</evidence>
<dbReference type="Proteomes" id="UP001183607">
    <property type="component" value="Unassembled WGS sequence"/>
</dbReference>
<dbReference type="SUPFAM" id="SSF55729">
    <property type="entry name" value="Acyl-CoA N-acyltransferases (Nat)"/>
    <property type="match status" value="1"/>
</dbReference>
<dbReference type="RefSeq" id="WP_311677144.1">
    <property type="nucleotide sequence ID" value="NZ_JAVRER010000021.1"/>
</dbReference>
<dbReference type="InterPro" id="IPR051822">
    <property type="entry name" value="Glycosyl_Hydrolase_84"/>
</dbReference>
<dbReference type="InterPro" id="IPR000182">
    <property type="entry name" value="GNAT_dom"/>
</dbReference>
<dbReference type="Gene3D" id="3.40.630.30">
    <property type="match status" value="1"/>
</dbReference>
<dbReference type="EMBL" id="JAVRER010000021">
    <property type="protein sequence ID" value="MDT0416889.1"/>
    <property type="molecule type" value="Genomic_DNA"/>
</dbReference>